<keyword evidence="4" id="KW-1185">Reference proteome</keyword>
<evidence type="ECO:0000313" key="1">
    <source>
        <dbReference type="EMBL" id="GFE07019.1"/>
    </source>
</evidence>
<dbReference type="Proteomes" id="UP000435837">
    <property type="component" value="Unassembled WGS sequence"/>
</dbReference>
<reference evidence="2" key="2">
    <citation type="submission" date="2022-10" db="EMBL/GenBank/DDBJ databases">
        <title>The complete genomes of actinobacterial strains from the NBC collection.</title>
        <authorList>
            <person name="Joergensen T.S."/>
            <person name="Alvarez Arevalo M."/>
            <person name="Sterndorff E.B."/>
            <person name="Faurdal D."/>
            <person name="Vuksanovic O."/>
            <person name="Mourched A.-S."/>
            <person name="Charusanti P."/>
            <person name="Shaw S."/>
            <person name="Blin K."/>
            <person name="Weber T."/>
        </authorList>
    </citation>
    <scope>NUCLEOTIDE SEQUENCE</scope>
    <source>
        <strain evidence="2">NBC_01256</strain>
    </source>
</reference>
<dbReference type="Proteomes" id="UP001432292">
    <property type="component" value="Chromosome"/>
</dbReference>
<dbReference type="AlphaFoldDB" id="A0A640S714"/>
<gene>
    <name evidence="2" type="ORF">OG727_07310</name>
    <name evidence="1" type="ORF">Scani_32870</name>
</gene>
<evidence type="ECO:0000313" key="2">
    <source>
        <dbReference type="EMBL" id="WUS22115.1"/>
    </source>
</evidence>
<accession>A0A640S714</accession>
<sequence length="43" mass="4131">MSGGRLVLPVVLSATFVQLLNVTVAQVAAPVIQAGLGAGPGAS</sequence>
<evidence type="ECO:0008006" key="5">
    <source>
        <dbReference type="Google" id="ProtNLM"/>
    </source>
</evidence>
<name>A0A640S714_9ACTN</name>
<dbReference type="GeneID" id="96639300"/>
<organism evidence="1 3">
    <name type="scientific">Streptomyces caniferus</name>
    <dbReference type="NCBI Taxonomy" id="285557"/>
    <lineage>
        <taxon>Bacteria</taxon>
        <taxon>Bacillati</taxon>
        <taxon>Actinomycetota</taxon>
        <taxon>Actinomycetes</taxon>
        <taxon>Kitasatosporales</taxon>
        <taxon>Streptomycetaceae</taxon>
        <taxon>Streptomyces</taxon>
    </lineage>
</organism>
<evidence type="ECO:0000313" key="4">
    <source>
        <dbReference type="Proteomes" id="UP001432292"/>
    </source>
</evidence>
<dbReference type="EMBL" id="BLIN01000003">
    <property type="protein sequence ID" value="GFE07019.1"/>
    <property type="molecule type" value="Genomic_DNA"/>
</dbReference>
<dbReference type="RefSeq" id="WP_281391937.1">
    <property type="nucleotide sequence ID" value="NZ_BAAATH010000058.1"/>
</dbReference>
<reference evidence="1 3" key="1">
    <citation type="submission" date="2019-12" db="EMBL/GenBank/DDBJ databases">
        <title>Whole genome shotgun sequence of Streptomyces caniferus NBRC 15389.</title>
        <authorList>
            <person name="Ichikawa N."/>
            <person name="Kimura A."/>
            <person name="Kitahashi Y."/>
            <person name="Komaki H."/>
            <person name="Tamura T."/>
        </authorList>
    </citation>
    <scope>NUCLEOTIDE SEQUENCE [LARGE SCALE GENOMIC DNA]</scope>
    <source>
        <strain evidence="1 3">NBRC 15389</strain>
    </source>
</reference>
<proteinExistence type="predicted"/>
<evidence type="ECO:0000313" key="3">
    <source>
        <dbReference type="Proteomes" id="UP000435837"/>
    </source>
</evidence>
<dbReference type="EMBL" id="CP108473">
    <property type="protein sequence ID" value="WUS22115.1"/>
    <property type="molecule type" value="Genomic_DNA"/>
</dbReference>
<protein>
    <recommendedName>
        <fullName evidence="5">Major facilitator superfamily (MFS) profile domain-containing protein</fullName>
    </recommendedName>
</protein>